<evidence type="ECO:0000313" key="3">
    <source>
        <dbReference type="EMBL" id="KAK9830288.1"/>
    </source>
</evidence>
<evidence type="ECO:0000256" key="2">
    <source>
        <dbReference type="SAM" id="MobiDB-lite"/>
    </source>
</evidence>
<dbReference type="PANTHER" id="PTHR31284">
    <property type="entry name" value="ACID PHOSPHATASE-LIKE PROTEIN"/>
    <property type="match status" value="1"/>
</dbReference>
<name>A0AAW1R9N5_9CHLO</name>
<proteinExistence type="predicted"/>
<evidence type="ECO:0000256" key="1">
    <source>
        <dbReference type="ARBA" id="ARBA00022729"/>
    </source>
</evidence>
<reference evidence="3 4" key="1">
    <citation type="journal article" date="2024" name="Nat. Commun.">
        <title>Phylogenomics reveals the evolutionary origins of lichenization in chlorophyte algae.</title>
        <authorList>
            <person name="Puginier C."/>
            <person name="Libourel C."/>
            <person name="Otte J."/>
            <person name="Skaloud P."/>
            <person name="Haon M."/>
            <person name="Grisel S."/>
            <person name="Petersen M."/>
            <person name="Berrin J.G."/>
            <person name="Delaux P.M."/>
            <person name="Dal Grande F."/>
            <person name="Keller J."/>
        </authorList>
    </citation>
    <scope>NUCLEOTIDE SEQUENCE [LARGE SCALE GENOMIC DNA]</scope>
    <source>
        <strain evidence="3 4">SAG 2043</strain>
    </source>
</reference>
<protein>
    <recommendedName>
        <fullName evidence="5">Acid phosphatase</fullName>
    </recommendedName>
</protein>
<dbReference type="InterPro" id="IPR005519">
    <property type="entry name" value="Acid_phosphat_B-like"/>
</dbReference>
<keyword evidence="1" id="KW-0732">Signal</keyword>
<feature type="region of interest" description="Disordered" evidence="2">
    <location>
        <begin position="1"/>
        <end position="55"/>
    </location>
</feature>
<keyword evidence="4" id="KW-1185">Reference proteome</keyword>
<dbReference type="SUPFAM" id="SSF56784">
    <property type="entry name" value="HAD-like"/>
    <property type="match status" value="1"/>
</dbReference>
<dbReference type="InterPro" id="IPR023214">
    <property type="entry name" value="HAD_sf"/>
</dbReference>
<evidence type="ECO:0000313" key="4">
    <source>
        <dbReference type="Proteomes" id="UP001489004"/>
    </source>
</evidence>
<dbReference type="AlphaFoldDB" id="A0AAW1R9N5"/>
<dbReference type="Proteomes" id="UP001489004">
    <property type="component" value="Unassembled WGS sequence"/>
</dbReference>
<gene>
    <name evidence="3" type="ORF">WJX72_010822</name>
</gene>
<dbReference type="InterPro" id="IPR036412">
    <property type="entry name" value="HAD-like_sf"/>
</dbReference>
<dbReference type="PANTHER" id="PTHR31284:SF10">
    <property type="entry name" value="ACID PHOSPHATASE-LIKE PROTEIN"/>
    <property type="match status" value="1"/>
</dbReference>
<organism evidence="3 4">
    <name type="scientific">[Myrmecia] bisecta</name>
    <dbReference type="NCBI Taxonomy" id="41462"/>
    <lineage>
        <taxon>Eukaryota</taxon>
        <taxon>Viridiplantae</taxon>
        <taxon>Chlorophyta</taxon>
        <taxon>core chlorophytes</taxon>
        <taxon>Trebouxiophyceae</taxon>
        <taxon>Trebouxiales</taxon>
        <taxon>Trebouxiaceae</taxon>
        <taxon>Myrmecia</taxon>
    </lineage>
</organism>
<comment type="caution">
    <text evidence="3">The sequence shown here is derived from an EMBL/GenBank/DDBJ whole genome shotgun (WGS) entry which is preliminary data.</text>
</comment>
<dbReference type="Pfam" id="PF03767">
    <property type="entry name" value="Acid_phosphat_B"/>
    <property type="match status" value="2"/>
</dbReference>
<dbReference type="EMBL" id="JALJOR010000001">
    <property type="protein sequence ID" value="KAK9830288.1"/>
    <property type="molecule type" value="Genomic_DNA"/>
</dbReference>
<sequence length="347" mass="38877">MDVPTRPADPSGSESITRPAGHPRQHGLEQARTGAVFPRGQPHLPQPPDAGRHTKAPKTVEDYRCLYPLGGGLSTQDALFDHDPLPKPQCRDTLKQYLEEGQYEDDKQAAMWQAHDYFIKHAQAAPPLRAQLVIFDIDDTVLSCVGLFKNLTDFGAKRHDQRAWREEQTKADLPANSEVLDLYKQLYGANLSVGFLTDRHETEYGSDFRAATVQNLERAGFGTLCEDASHAFPMDSMPARVLPSDPEPIFNRFMPNPHNDSNNPGLRNVRPREKPLYAASTPCYSFLVMRSSDDKRPASVFKPKMRGKLRERGYILAGNVGDQYTDFIGANQAGANFKLPNPMSYHR</sequence>
<dbReference type="Gene3D" id="3.40.50.1000">
    <property type="entry name" value="HAD superfamily/HAD-like"/>
    <property type="match status" value="1"/>
</dbReference>
<evidence type="ECO:0008006" key="5">
    <source>
        <dbReference type="Google" id="ProtNLM"/>
    </source>
</evidence>
<accession>A0AAW1R9N5</accession>